<dbReference type="KEGG" id="csur:N24_3184"/>
<keyword evidence="2" id="KW-1133">Transmembrane helix</keyword>
<keyword evidence="3" id="KW-0732">Signal</keyword>
<gene>
    <name evidence="4" type="ORF">N24_3184</name>
</gene>
<proteinExistence type="predicted"/>
<evidence type="ECO:0000313" key="4">
    <source>
        <dbReference type="EMBL" id="BAU97446.1"/>
    </source>
</evidence>
<feature type="region of interest" description="Disordered" evidence="1">
    <location>
        <begin position="423"/>
        <end position="453"/>
    </location>
</feature>
<evidence type="ECO:0000313" key="5">
    <source>
        <dbReference type="Proteomes" id="UP000218244"/>
    </source>
</evidence>
<dbReference type="AlphaFoldDB" id="A0A169SDC8"/>
<dbReference type="EMBL" id="AP017369">
    <property type="protein sequence ID" value="BAU97446.1"/>
    <property type="molecule type" value="Genomic_DNA"/>
</dbReference>
<evidence type="ECO:0000256" key="2">
    <source>
        <dbReference type="SAM" id="Phobius"/>
    </source>
</evidence>
<evidence type="ECO:0000256" key="3">
    <source>
        <dbReference type="SAM" id="SignalP"/>
    </source>
</evidence>
<feature type="transmembrane region" description="Helical" evidence="2">
    <location>
        <begin position="797"/>
        <end position="817"/>
    </location>
</feature>
<reference evidence="4 5" key="1">
    <citation type="submission" date="2016-02" db="EMBL/GenBank/DDBJ databases">
        <title>Corynebacterium glutamicum N24 whole genome sequencing project.</title>
        <authorList>
            <person name="Matsutani M."/>
            <person name="Nangtapong N."/>
            <person name="Yakushi T."/>
            <person name="Matsushita K."/>
        </authorList>
    </citation>
    <scope>NUCLEOTIDE SEQUENCE [LARGE SCALE GENOMIC DNA]</scope>
    <source>
        <strain evidence="4 5">N24</strain>
    </source>
</reference>
<feature type="signal peptide" evidence="3">
    <location>
        <begin position="1"/>
        <end position="24"/>
    </location>
</feature>
<feature type="chain" id="PRO_5007902534" description="Secreted protein" evidence="3">
    <location>
        <begin position="25"/>
        <end position="839"/>
    </location>
</feature>
<evidence type="ECO:0008006" key="6">
    <source>
        <dbReference type="Google" id="ProtNLM"/>
    </source>
</evidence>
<keyword evidence="2" id="KW-0812">Transmembrane</keyword>
<dbReference type="Proteomes" id="UP000218244">
    <property type="component" value="Chromosome"/>
</dbReference>
<keyword evidence="5" id="KW-1185">Reference proteome</keyword>
<feature type="compositionally biased region" description="Polar residues" evidence="1">
    <location>
        <begin position="423"/>
        <end position="436"/>
    </location>
</feature>
<name>A0A169SDC8_9CORY</name>
<evidence type="ECO:0000256" key="1">
    <source>
        <dbReference type="SAM" id="MobiDB-lite"/>
    </source>
</evidence>
<sequence>MSRSLRCVSVLAATAATAATVATAAVTIASFSTAPVHALPIPLDPSDPTVSELWVNPSARADDEISDVDLEISSFTMPNNGLAARVGESVKAQVKVTNRTSQTLSNITLQARRQEASFDVASARVAATSNAYGYFGAASTLDSELEPGESVEVDLEIPLDSLLISQAGSFPTMLELSGQLDGVASHLDSQRFLLPVVDDAQELDAPTPTTMIYPISAQTNVLGGETGEAPEDPPLLVSSDALAGELEASGRLQKLIDAYLHSSPAVQQATCLAIDPQLLDVVDRMTGGYTVTDTRPSTVRQNQRLRELWTADNQPNPGTPGTGAEDAAVFLEKLRQAAASSCTVALPWANTDLNAVSETGNQWLMREALQRGVSTFEEVLGVVPESNVVIPGNGYVDPSTAGDLGWADNALAPDQAWEVQSQDLVASADASEQSALDNPKPTPGNVEAPTPTTPVSVLVSDNTVWRTTSADRFHSLAPGVTAVSYQGSLSATLATLGENPETVGYSNPDSRYDYAMDSESARNLTGQAALRLTVDNGDEDSPVLVMPSAVLGADDGEMLLRTTEELLLDGSARPFSLKDYLTTNAEQQSILNAATTPPDDTAFGAPYDDPATLTETEILRTTQQAEYIDDLTGIMFNDPSIALTRYGFTAPLRHDLLRALSINERRSVARHSEAASRADRLLNGNRDTLQKLRSSVALLPPGNVYTRTSDSSPLLIVAQNGLPLPAETQILYSGNQQAHINTPGVVRIPAQGSITLQMTADLPDESARTDLTLWLASPDGATISEPVEITVQPRPNLSITLFFVAAGILAVGGLLFMKKKRNVEKRLPGTGSPKPPPTH</sequence>
<protein>
    <recommendedName>
        <fullName evidence="6">Secreted protein</fullName>
    </recommendedName>
</protein>
<keyword evidence="2" id="KW-0472">Membrane</keyword>
<accession>A0A169SDC8</accession>
<organism evidence="4 5">
    <name type="scientific">Corynebacterium suranareeae</name>
    <dbReference type="NCBI Taxonomy" id="2506452"/>
    <lineage>
        <taxon>Bacteria</taxon>
        <taxon>Bacillati</taxon>
        <taxon>Actinomycetota</taxon>
        <taxon>Actinomycetes</taxon>
        <taxon>Mycobacteriales</taxon>
        <taxon>Corynebacteriaceae</taxon>
        <taxon>Corynebacterium</taxon>
    </lineage>
</organism>